<dbReference type="InterPro" id="IPR001254">
    <property type="entry name" value="Trypsin_dom"/>
</dbReference>
<evidence type="ECO:0000256" key="7">
    <source>
        <dbReference type="ARBA" id="ARBA00023157"/>
    </source>
</evidence>
<sequence>MIGDSKTRLCFLWLLLVCLAAGRHGVKRKSGQHGHHSHGRTVHMRSLNNSEEQVEIGDVVAPRNLSPWQVSIQDGAKNHKCSGAIVGKNWVITTAYCLSRAHLKRYRIVVGTQTLGAVSRFLKSYSIEYAIVHPHFDKPKKSNDIALIFTERSIQFNIQVKAIDLQGSPLPRDSLVMHTGWSWRKGEDKNKMRAVYHRVIPYKICLTHFDKKIRNPIEPGHLCLNVPKDSDFCLKETGGLLVHNRRLAGLSSFGTPCATGEPFIGTRISFYFDFIRTTMKGCIRCEKNTHFEARFFDL</sequence>
<dbReference type="PANTHER" id="PTHR24276">
    <property type="entry name" value="POLYSERASE-RELATED"/>
    <property type="match status" value="1"/>
</dbReference>
<organism evidence="10 11">
    <name type="scientific">Drosophila pseudoobscura pseudoobscura</name>
    <name type="common">Fruit fly</name>
    <dbReference type="NCBI Taxonomy" id="46245"/>
    <lineage>
        <taxon>Eukaryota</taxon>
        <taxon>Metazoa</taxon>
        <taxon>Ecdysozoa</taxon>
        <taxon>Arthropoda</taxon>
        <taxon>Hexapoda</taxon>
        <taxon>Insecta</taxon>
        <taxon>Pterygota</taxon>
        <taxon>Neoptera</taxon>
        <taxon>Endopterygota</taxon>
        <taxon>Diptera</taxon>
        <taxon>Brachycera</taxon>
        <taxon>Muscomorpha</taxon>
        <taxon>Ephydroidea</taxon>
        <taxon>Drosophilidae</taxon>
        <taxon>Drosophila</taxon>
        <taxon>Sophophora</taxon>
    </lineage>
</organism>
<dbReference type="PANTHER" id="PTHR24276:SF98">
    <property type="entry name" value="FI18310P1-RELATED"/>
    <property type="match status" value="1"/>
</dbReference>
<dbReference type="CDD" id="cd00190">
    <property type="entry name" value="Tryp_SPc"/>
    <property type="match status" value="1"/>
</dbReference>
<evidence type="ECO:0000256" key="5">
    <source>
        <dbReference type="ARBA" id="ARBA00022825"/>
    </source>
</evidence>
<dbReference type="PRINTS" id="PR00722">
    <property type="entry name" value="CHYMOTRYPSIN"/>
</dbReference>
<comment type="similarity">
    <text evidence="1">Belongs to the peptidase S1 family.</text>
</comment>
<dbReference type="InterPro" id="IPR009003">
    <property type="entry name" value="Peptidase_S1_PA"/>
</dbReference>
<keyword evidence="10" id="KW-1185">Reference proteome</keyword>
<evidence type="ECO:0000256" key="4">
    <source>
        <dbReference type="ARBA" id="ARBA00022801"/>
    </source>
</evidence>
<evidence type="ECO:0000256" key="6">
    <source>
        <dbReference type="ARBA" id="ARBA00023145"/>
    </source>
</evidence>
<keyword evidence="2" id="KW-0645">Protease</keyword>
<evidence type="ECO:0000259" key="9">
    <source>
        <dbReference type="PROSITE" id="PS50240"/>
    </source>
</evidence>
<keyword evidence="5" id="KW-0720">Serine protease</keyword>
<evidence type="ECO:0000313" key="11">
    <source>
        <dbReference type="RefSeq" id="XP_002137091.3"/>
    </source>
</evidence>
<dbReference type="GO" id="GO:0006508">
    <property type="term" value="P:proteolysis"/>
    <property type="evidence" value="ECO:0007669"/>
    <property type="project" value="UniProtKB-KW"/>
</dbReference>
<feature type="signal peptide" evidence="8">
    <location>
        <begin position="1"/>
        <end position="22"/>
    </location>
</feature>
<reference evidence="10" key="1">
    <citation type="submission" date="2024-06" db="UniProtKB">
        <authorList>
            <consortium name="RefSeq"/>
        </authorList>
    </citation>
    <scope>NUCLEOTIDE SEQUENCE [LARGE SCALE GENOMIC DNA]</scope>
    <source>
        <strain evidence="10">MV2-25</strain>
    </source>
</reference>
<evidence type="ECO:0000256" key="1">
    <source>
        <dbReference type="ARBA" id="ARBA00007664"/>
    </source>
</evidence>
<dbReference type="InParanoid" id="A0A6I8V386"/>
<evidence type="ECO:0000256" key="3">
    <source>
        <dbReference type="ARBA" id="ARBA00022729"/>
    </source>
</evidence>
<keyword evidence="3 8" id="KW-0732">Signal</keyword>
<dbReference type="InterPro" id="IPR043504">
    <property type="entry name" value="Peptidase_S1_PA_chymotrypsin"/>
</dbReference>
<feature type="domain" description="Peptidase S1" evidence="9">
    <location>
        <begin position="55"/>
        <end position="280"/>
    </location>
</feature>
<dbReference type="Gene3D" id="2.40.10.10">
    <property type="entry name" value="Trypsin-like serine proteases"/>
    <property type="match status" value="1"/>
</dbReference>
<dbReference type="InterPro" id="IPR001314">
    <property type="entry name" value="Peptidase_S1A"/>
</dbReference>
<reference evidence="11" key="2">
    <citation type="submission" date="2025-08" db="UniProtKB">
        <authorList>
            <consortium name="RefSeq"/>
        </authorList>
    </citation>
    <scope>IDENTIFICATION</scope>
    <source>
        <strain evidence="11">MV-25-SWS-2005</strain>
        <tissue evidence="11">Whole body</tissue>
    </source>
</reference>
<dbReference type="InterPro" id="IPR050430">
    <property type="entry name" value="Peptidase_S1"/>
</dbReference>
<dbReference type="Proteomes" id="UP000001819">
    <property type="component" value="Chromosome 2"/>
</dbReference>
<dbReference type="SUPFAM" id="SSF50494">
    <property type="entry name" value="Trypsin-like serine proteases"/>
    <property type="match status" value="1"/>
</dbReference>
<dbReference type="RefSeq" id="XP_002137091.3">
    <property type="nucleotide sequence ID" value="XM_002137055.3"/>
</dbReference>
<dbReference type="KEGG" id="dpo:6896904"/>
<proteinExistence type="inferred from homology"/>
<dbReference type="GO" id="GO:0004252">
    <property type="term" value="F:serine-type endopeptidase activity"/>
    <property type="evidence" value="ECO:0007669"/>
    <property type="project" value="InterPro"/>
</dbReference>
<protein>
    <submittedName>
        <fullName evidence="11">Chymotrypsin-1-like</fullName>
    </submittedName>
</protein>
<dbReference type="PROSITE" id="PS50240">
    <property type="entry name" value="TRYPSIN_DOM"/>
    <property type="match status" value="1"/>
</dbReference>
<evidence type="ECO:0000256" key="2">
    <source>
        <dbReference type="ARBA" id="ARBA00022670"/>
    </source>
</evidence>
<dbReference type="SMART" id="SM00020">
    <property type="entry name" value="Tryp_SPc"/>
    <property type="match status" value="1"/>
</dbReference>
<keyword evidence="6" id="KW-0865">Zymogen</keyword>
<feature type="chain" id="PRO_5026211504" evidence="8">
    <location>
        <begin position="23"/>
        <end position="298"/>
    </location>
</feature>
<dbReference type="Pfam" id="PF00089">
    <property type="entry name" value="Trypsin"/>
    <property type="match status" value="1"/>
</dbReference>
<dbReference type="AlphaFoldDB" id="A0A6I8V386"/>
<name>A0A6I8V386_DROPS</name>
<gene>
    <name evidence="11" type="primary">LOC6896904</name>
</gene>
<evidence type="ECO:0000313" key="10">
    <source>
        <dbReference type="Proteomes" id="UP000001819"/>
    </source>
</evidence>
<accession>A0A6I8V386</accession>
<keyword evidence="7" id="KW-1015">Disulfide bond</keyword>
<dbReference type="FunFam" id="2.40.10.10:FF:000068">
    <property type="entry name" value="transmembrane protease serine 2"/>
    <property type="match status" value="1"/>
</dbReference>
<keyword evidence="4" id="KW-0378">Hydrolase</keyword>
<evidence type="ECO:0000256" key="8">
    <source>
        <dbReference type="SAM" id="SignalP"/>
    </source>
</evidence>